<dbReference type="PROSITE" id="PS00166">
    <property type="entry name" value="ENOYL_COA_HYDRATASE"/>
    <property type="match status" value="1"/>
</dbReference>
<keyword evidence="4" id="KW-1185">Reference proteome</keyword>
<evidence type="ECO:0000313" key="3">
    <source>
        <dbReference type="EMBL" id="TLU65206.1"/>
    </source>
</evidence>
<sequence>MTILSTSPLLTVTYPNEAIIEVSLNNPEKFNAFDDSVILAMSEVFAQIANDQDLRVLILSAQGKHFSAGADLSWMQRMADYSFEQNQQDAMALATMLYQLNTLPQATIAKVQGAAFGGAVGLISCCDMAIASDNASFCLSEVKLGLIPATISPYVIQAIGPRACRRYFQTAERFNANEATRLGLIDEIVELDTLTASVLNRANQILSNGPDAVRQAKSLVLDFQHQEINDSVLAQTSERIAQVRVSDEGQEGLQAFFNKRPASWLRDKE</sequence>
<dbReference type="InterPro" id="IPR001753">
    <property type="entry name" value="Enoyl-CoA_hydra/iso"/>
</dbReference>
<dbReference type="InterPro" id="IPR029045">
    <property type="entry name" value="ClpP/crotonase-like_dom_sf"/>
</dbReference>
<dbReference type="InterPro" id="IPR018376">
    <property type="entry name" value="Enoyl-CoA_hyd/isom_CS"/>
</dbReference>
<dbReference type="InterPro" id="IPR051683">
    <property type="entry name" value="Enoyl-CoA_Hydratase/Isomerase"/>
</dbReference>
<reference evidence="3 4" key="1">
    <citation type="submission" date="2019-05" db="EMBL/GenBank/DDBJ databases">
        <title>Genome sequences of Thalassotalea litorea 1K03283.</title>
        <authorList>
            <person name="Zhang D."/>
        </authorList>
    </citation>
    <scope>NUCLEOTIDE SEQUENCE [LARGE SCALE GENOMIC DNA]</scope>
    <source>
        <strain evidence="3 4">MCCC 1K03283</strain>
    </source>
</reference>
<comment type="similarity">
    <text evidence="1 2">Belongs to the enoyl-CoA hydratase/isomerase family.</text>
</comment>
<dbReference type="Pfam" id="PF00378">
    <property type="entry name" value="ECH_1"/>
    <property type="match status" value="1"/>
</dbReference>
<name>A0A5R9IPR1_9GAMM</name>
<organism evidence="3 4">
    <name type="scientific">Thalassotalea litorea</name>
    <dbReference type="NCBI Taxonomy" id="2020715"/>
    <lineage>
        <taxon>Bacteria</taxon>
        <taxon>Pseudomonadati</taxon>
        <taxon>Pseudomonadota</taxon>
        <taxon>Gammaproteobacteria</taxon>
        <taxon>Alteromonadales</taxon>
        <taxon>Colwelliaceae</taxon>
        <taxon>Thalassotalea</taxon>
    </lineage>
</organism>
<dbReference type="PANTHER" id="PTHR42964:SF1">
    <property type="entry name" value="POLYKETIDE BIOSYNTHESIS ENOYL-COA HYDRATASE PKSH-RELATED"/>
    <property type="match status" value="1"/>
</dbReference>
<dbReference type="SUPFAM" id="SSF52096">
    <property type="entry name" value="ClpP/crotonase"/>
    <property type="match status" value="1"/>
</dbReference>
<evidence type="ECO:0000256" key="2">
    <source>
        <dbReference type="RuleBase" id="RU003707"/>
    </source>
</evidence>
<dbReference type="OrthoDB" id="9807606at2"/>
<evidence type="ECO:0000256" key="1">
    <source>
        <dbReference type="ARBA" id="ARBA00005254"/>
    </source>
</evidence>
<protein>
    <submittedName>
        <fullName evidence="3">Enoyl-CoA hydratase/isomerase family protein</fullName>
    </submittedName>
</protein>
<dbReference type="Gene3D" id="1.10.12.10">
    <property type="entry name" value="Lyase 2-enoyl-coa Hydratase, Chain A, domain 2"/>
    <property type="match status" value="1"/>
</dbReference>
<dbReference type="EMBL" id="VCBC01000008">
    <property type="protein sequence ID" value="TLU65206.1"/>
    <property type="molecule type" value="Genomic_DNA"/>
</dbReference>
<dbReference type="CDD" id="cd06558">
    <property type="entry name" value="crotonase-like"/>
    <property type="match status" value="1"/>
</dbReference>
<dbReference type="RefSeq" id="WP_138319876.1">
    <property type="nucleotide sequence ID" value="NZ_VCBC01000008.1"/>
</dbReference>
<dbReference type="AlphaFoldDB" id="A0A5R9IPR1"/>
<evidence type="ECO:0000313" key="4">
    <source>
        <dbReference type="Proteomes" id="UP000307790"/>
    </source>
</evidence>
<comment type="caution">
    <text evidence="3">The sequence shown here is derived from an EMBL/GenBank/DDBJ whole genome shotgun (WGS) entry which is preliminary data.</text>
</comment>
<dbReference type="Proteomes" id="UP000307790">
    <property type="component" value="Unassembled WGS sequence"/>
</dbReference>
<dbReference type="GO" id="GO:0008300">
    <property type="term" value="P:isoprenoid catabolic process"/>
    <property type="evidence" value="ECO:0007669"/>
    <property type="project" value="TreeGrafter"/>
</dbReference>
<proteinExistence type="inferred from homology"/>
<accession>A0A5R9IPR1</accession>
<dbReference type="Gene3D" id="3.90.226.10">
    <property type="entry name" value="2-enoyl-CoA Hydratase, Chain A, domain 1"/>
    <property type="match status" value="1"/>
</dbReference>
<gene>
    <name evidence="3" type="ORF">FE810_09825</name>
</gene>
<keyword evidence="3" id="KW-0413">Isomerase</keyword>
<dbReference type="InterPro" id="IPR014748">
    <property type="entry name" value="Enoyl-CoA_hydra_C"/>
</dbReference>
<dbReference type="GO" id="GO:0016853">
    <property type="term" value="F:isomerase activity"/>
    <property type="evidence" value="ECO:0007669"/>
    <property type="project" value="UniProtKB-KW"/>
</dbReference>
<dbReference type="PANTHER" id="PTHR42964">
    <property type="entry name" value="ENOYL-COA HYDRATASE"/>
    <property type="match status" value="1"/>
</dbReference>